<evidence type="ECO:0000313" key="3">
    <source>
        <dbReference type="Proteomes" id="UP000008975"/>
    </source>
</evidence>
<feature type="region of interest" description="Disordered" evidence="1">
    <location>
        <begin position="140"/>
        <end position="186"/>
    </location>
</feature>
<sequence>MAFASFRDDPSILLATLGPGGRSGAEVRSVIATWDMINVDVPSREMIETAAGALQRAGLVTIEEGWRLRLTAEGARIRRIPRVSGMRSLPSALGELLPPLTPDPSVVLPPEIYDAALDDYLHPAPLLPRWVSALFRSGQSAKGSRPKRAGGGSTSGRTGVPLVRRGLPGCDDRRVMSDEESEADADDDAGHVIVSLSVSTTTRVDELERYLEDPSGPPFIYDLGMSSFDESAAEARADKLEMTITELVDRLEDVPRAVLHDPESFVRLYMTLPAGAETIGADIVKRLAEVNATIWIDA</sequence>
<dbReference type="STRING" id="979556.MTES_2687"/>
<dbReference type="RefSeq" id="WP_013585776.1">
    <property type="nucleotide sequence ID" value="NC_015125.1"/>
</dbReference>
<protein>
    <submittedName>
        <fullName evidence="2">Flp pilus assembly protein, ATPase CpaF</fullName>
    </submittedName>
</protein>
<evidence type="ECO:0000256" key="1">
    <source>
        <dbReference type="SAM" id="MobiDB-lite"/>
    </source>
</evidence>
<dbReference type="eggNOG" id="ENOG502ZFRQ">
    <property type="taxonomic scope" value="Bacteria"/>
</dbReference>
<dbReference type="HOGENOM" id="CLU_933223_0_0_11"/>
<dbReference type="EMBL" id="AP012052">
    <property type="protein sequence ID" value="BAJ75651.1"/>
    <property type="molecule type" value="Genomic_DNA"/>
</dbReference>
<evidence type="ECO:0000313" key="2">
    <source>
        <dbReference type="EMBL" id="BAJ75651.1"/>
    </source>
</evidence>
<reference evidence="2 3" key="1">
    <citation type="journal article" date="2011" name="J. Bacteriol.">
        <title>Genome sequence of Microbacterium testaceum StLB037, an N-acylhomoserine lactone-degrading bacterium isolated from potato leaves.</title>
        <authorList>
            <person name="Morohoshi T."/>
            <person name="Wang W.-Z."/>
            <person name="Someya N."/>
            <person name="Ikeda T."/>
        </authorList>
    </citation>
    <scope>NUCLEOTIDE SEQUENCE [LARGE SCALE GENOMIC DNA]</scope>
    <source>
        <strain evidence="2 3">StLB037</strain>
    </source>
</reference>
<name>E8N8J5_MICTS</name>
<accession>E8N8J5</accession>
<organism evidence="2 3">
    <name type="scientific">Microbacterium testaceum (strain StLB037)</name>
    <dbReference type="NCBI Taxonomy" id="979556"/>
    <lineage>
        <taxon>Bacteria</taxon>
        <taxon>Bacillati</taxon>
        <taxon>Actinomycetota</taxon>
        <taxon>Actinomycetes</taxon>
        <taxon>Micrococcales</taxon>
        <taxon>Microbacteriaceae</taxon>
        <taxon>Microbacterium</taxon>
    </lineage>
</organism>
<dbReference type="Proteomes" id="UP000008975">
    <property type="component" value="Chromosome"/>
</dbReference>
<proteinExistence type="predicted"/>
<reference key="2">
    <citation type="submission" date="2011-02" db="EMBL/GenBank/DDBJ databases">
        <title>Genome sequence of Microbacterium testaceum StLB037.</title>
        <authorList>
            <person name="Morohoshi T."/>
            <person name="Wang W.Z."/>
            <person name="Someya N."/>
            <person name="Ikeda T."/>
        </authorList>
    </citation>
    <scope>NUCLEOTIDE SEQUENCE</scope>
    <source>
        <strain>StLB037</strain>
    </source>
</reference>
<dbReference type="KEGG" id="mts:MTES_2687"/>
<dbReference type="AlphaFoldDB" id="E8N8J5"/>
<gene>
    <name evidence="2" type="ordered locus">MTES_2687</name>
</gene>
<dbReference type="OrthoDB" id="5079415at2"/>